<evidence type="ECO:0000256" key="3">
    <source>
        <dbReference type="ARBA" id="ARBA00022475"/>
    </source>
</evidence>
<evidence type="ECO:0000259" key="9">
    <source>
        <dbReference type="Pfam" id="PF12704"/>
    </source>
</evidence>
<evidence type="ECO:0000256" key="2">
    <source>
        <dbReference type="ARBA" id="ARBA00005236"/>
    </source>
</evidence>
<protein>
    <submittedName>
        <fullName evidence="10">ABC transporter permease</fullName>
    </submittedName>
</protein>
<evidence type="ECO:0000256" key="7">
    <source>
        <dbReference type="SAM" id="Phobius"/>
    </source>
</evidence>
<evidence type="ECO:0000256" key="4">
    <source>
        <dbReference type="ARBA" id="ARBA00022692"/>
    </source>
</evidence>
<feature type="transmembrane region" description="Helical" evidence="7">
    <location>
        <begin position="262"/>
        <end position="287"/>
    </location>
</feature>
<dbReference type="GO" id="GO:0098797">
    <property type="term" value="C:plasma membrane protein complex"/>
    <property type="evidence" value="ECO:0007669"/>
    <property type="project" value="TreeGrafter"/>
</dbReference>
<dbReference type="EMBL" id="JADILZ010000084">
    <property type="protein sequence ID" value="MBO8479001.1"/>
    <property type="molecule type" value="Genomic_DNA"/>
</dbReference>
<evidence type="ECO:0000256" key="6">
    <source>
        <dbReference type="ARBA" id="ARBA00023136"/>
    </source>
</evidence>
<dbReference type="InterPro" id="IPR025857">
    <property type="entry name" value="MacB_PCD"/>
</dbReference>
<dbReference type="PANTHER" id="PTHR30489:SF0">
    <property type="entry name" value="LIPOPROTEIN-RELEASING SYSTEM TRANSMEMBRANE PROTEIN LOLE"/>
    <property type="match status" value="1"/>
</dbReference>
<reference evidence="10" key="2">
    <citation type="journal article" date="2021" name="PeerJ">
        <title>Extensive microbial diversity within the chicken gut microbiome revealed by metagenomics and culture.</title>
        <authorList>
            <person name="Gilroy R."/>
            <person name="Ravi A."/>
            <person name="Getino M."/>
            <person name="Pursley I."/>
            <person name="Horton D.L."/>
            <person name="Alikhan N.F."/>
            <person name="Baker D."/>
            <person name="Gharbi K."/>
            <person name="Hall N."/>
            <person name="Watson M."/>
            <person name="Adriaenssens E.M."/>
            <person name="Foster-Nyarko E."/>
            <person name="Jarju S."/>
            <person name="Secka A."/>
            <person name="Antonio M."/>
            <person name="Oren A."/>
            <person name="Chaudhuri R.R."/>
            <person name="La Ragione R."/>
            <person name="Hildebrand F."/>
            <person name="Pallen M.J."/>
        </authorList>
    </citation>
    <scope>NUCLEOTIDE SEQUENCE</scope>
    <source>
        <strain evidence="10">2478</strain>
    </source>
</reference>
<comment type="similarity">
    <text evidence="2">Belongs to the ABC-4 integral membrane protein family. LolC/E subfamily.</text>
</comment>
<comment type="subcellular location">
    <subcellularLocation>
        <location evidence="1">Cell membrane</location>
        <topology evidence="1">Multi-pass membrane protein</topology>
    </subcellularLocation>
</comment>
<evidence type="ECO:0000259" key="8">
    <source>
        <dbReference type="Pfam" id="PF02687"/>
    </source>
</evidence>
<evidence type="ECO:0000313" key="11">
    <source>
        <dbReference type="Proteomes" id="UP000823771"/>
    </source>
</evidence>
<feature type="transmembrane region" description="Helical" evidence="7">
    <location>
        <begin position="17"/>
        <end position="39"/>
    </location>
</feature>
<gene>
    <name evidence="10" type="ORF">IAB80_08965</name>
</gene>
<dbReference type="InterPro" id="IPR003838">
    <property type="entry name" value="ABC3_permease_C"/>
</dbReference>
<feature type="domain" description="MacB-like periplasmic core" evidence="9">
    <location>
        <begin position="17"/>
        <end position="209"/>
    </location>
</feature>
<dbReference type="GO" id="GO:0044874">
    <property type="term" value="P:lipoprotein localization to outer membrane"/>
    <property type="evidence" value="ECO:0007669"/>
    <property type="project" value="TreeGrafter"/>
</dbReference>
<sequence>MDVTLFIARRLRFKGRIAMVSIAVSFLVMIISVSISSGFRNGIRDGISLLSGDIQLTPVNLNYLDEAAPVERYPSYLTHVEALAGVEAVRPAVYRAGIVKSGEDINGVLFKGVDASMGCHGTTDSLPSMGVSVPSSLAARLRLAPGDELPSYFIGEKVRVRKFTVHSVYDGVLDGSGDNAVVFVPMADLQRLNGWSGDQVSAMEVILEPRFRTMDGMERMQQEIGSLVLLYSPDEETSVVARSAVSRYPQIFDWLNLIDFNVFFILVLMTVVAGFNMISGLLIMLFENIPTIGLLKSLGMDNRGIARIFLASASSVVLKGMFAGNLLALLFCLVQGTTHVIGLDPANYFLSYVPVHVDIAMILAADAASYAVIMVLLLLPSMFITKIDPAKTVRVA</sequence>
<reference evidence="10" key="1">
    <citation type="submission" date="2020-10" db="EMBL/GenBank/DDBJ databases">
        <authorList>
            <person name="Gilroy R."/>
        </authorList>
    </citation>
    <scope>NUCLEOTIDE SEQUENCE</scope>
    <source>
        <strain evidence="10">2478</strain>
    </source>
</reference>
<evidence type="ECO:0000256" key="5">
    <source>
        <dbReference type="ARBA" id="ARBA00022989"/>
    </source>
</evidence>
<feature type="transmembrane region" description="Helical" evidence="7">
    <location>
        <begin position="308"/>
        <end position="336"/>
    </location>
</feature>
<evidence type="ECO:0000256" key="1">
    <source>
        <dbReference type="ARBA" id="ARBA00004651"/>
    </source>
</evidence>
<feature type="domain" description="ABC3 transporter permease C-terminal" evidence="8">
    <location>
        <begin position="263"/>
        <end position="389"/>
    </location>
</feature>
<dbReference type="Pfam" id="PF12704">
    <property type="entry name" value="MacB_PCD"/>
    <property type="match status" value="1"/>
</dbReference>
<organism evidence="10 11">
    <name type="scientific">Candidatus Cryptobacteroides excrementipullorum</name>
    <dbReference type="NCBI Taxonomy" id="2840761"/>
    <lineage>
        <taxon>Bacteria</taxon>
        <taxon>Pseudomonadati</taxon>
        <taxon>Bacteroidota</taxon>
        <taxon>Bacteroidia</taxon>
        <taxon>Bacteroidales</taxon>
        <taxon>Candidatus Cryptobacteroides</taxon>
    </lineage>
</organism>
<comment type="caution">
    <text evidence="10">The sequence shown here is derived from an EMBL/GenBank/DDBJ whole genome shotgun (WGS) entry which is preliminary data.</text>
</comment>
<keyword evidence="4 7" id="KW-0812">Transmembrane</keyword>
<dbReference type="Pfam" id="PF02687">
    <property type="entry name" value="FtsX"/>
    <property type="match status" value="1"/>
</dbReference>
<keyword evidence="5 7" id="KW-1133">Transmembrane helix</keyword>
<dbReference type="PANTHER" id="PTHR30489">
    <property type="entry name" value="LIPOPROTEIN-RELEASING SYSTEM TRANSMEMBRANE PROTEIN LOLE"/>
    <property type="match status" value="1"/>
</dbReference>
<name>A0A9D9IVH5_9BACT</name>
<dbReference type="AlphaFoldDB" id="A0A9D9IVH5"/>
<dbReference type="InterPro" id="IPR051447">
    <property type="entry name" value="Lipoprotein-release_system"/>
</dbReference>
<evidence type="ECO:0000313" key="10">
    <source>
        <dbReference type="EMBL" id="MBO8479001.1"/>
    </source>
</evidence>
<keyword evidence="6 7" id="KW-0472">Membrane</keyword>
<accession>A0A9D9IVH5</accession>
<dbReference type="Proteomes" id="UP000823771">
    <property type="component" value="Unassembled WGS sequence"/>
</dbReference>
<proteinExistence type="inferred from homology"/>
<feature type="transmembrane region" description="Helical" evidence="7">
    <location>
        <begin position="356"/>
        <end position="379"/>
    </location>
</feature>
<keyword evidence="3" id="KW-1003">Cell membrane</keyword>